<accession>A0AAW0RUI6</accession>
<protein>
    <submittedName>
        <fullName evidence="1">Uncharacterized protein</fullName>
    </submittedName>
</protein>
<gene>
    <name evidence="1" type="ORF">G3M48_004184</name>
</gene>
<name>A0AAW0RUI6_9HYPO</name>
<comment type="caution">
    <text evidence="1">The sequence shown here is derived from an EMBL/GenBank/DDBJ whole genome shotgun (WGS) entry which is preliminary data.</text>
</comment>
<dbReference type="AlphaFoldDB" id="A0AAW0RUI6"/>
<organism evidence="1 2">
    <name type="scientific">Beauveria asiatica</name>
    <dbReference type="NCBI Taxonomy" id="1069075"/>
    <lineage>
        <taxon>Eukaryota</taxon>
        <taxon>Fungi</taxon>
        <taxon>Dikarya</taxon>
        <taxon>Ascomycota</taxon>
        <taxon>Pezizomycotina</taxon>
        <taxon>Sordariomycetes</taxon>
        <taxon>Hypocreomycetidae</taxon>
        <taxon>Hypocreales</taxon>
        <taxon>Cordycipitaceae</taxon>
        <taxon>Beauveria</taxon>
    </lineage>
</organism>
<proteinExistence type="predicted"/>
<reference evidence="1 2" key="1">
    <citation type="submission" date="2020-02" db="EMBL/GenBank/DDBJ databases">
        <title>Comparative genomics of the hypocrealean fungal genus Beauvera.</title>
        <authorList>
            <person name="Showalter D.N."/>
            <person name="Bushley K.E."/>
            <person name="Rehner S.A."/>
        </authorList>
    </citation>
    <scope>NUCLEOTIDE SEQUENCE [LARGE SCALE GENOMIC DNA]</scope>
    <source>
        <strain evidence="1 2">ARSEF4384</strain>
    </source>
</reference>
<sequence>MSRRNLPDIHDILAEEPDIETFKVYRRLPQTSNTKRIINDLWISRAMRDLVLFIIGGKGRDPYGFPLYLELTFSPAVLKDQKQMIKFWMDFHSADQVFYTMIAEHALIPNVQSVYLPAETGTLLGPILGIVSNRVDKQKALLIQIANGGGSQSTKLLQHIYQMASILFTAERLLMLLSCPSVRGELQKGVCTYI</sequence>
<dbReference type="Proteomes" id="UP001397290">
    <property type="component" value="Unassembled WGS sequence"/>
</dbReference>
<evidence type="ECO:0000313" key="2">
    <source>
        <dbReference type="Proteomes" id="UP001397290"/>
    </source>
</evidence>
<dbReference type="EMBL" id="JAAHCF010000272">
    <property type="protein sequence ID" value="KAK8145648.1"/>
    <property type="molecule type" value="Genomic_DNA"/>
</dbReference>
<keyword evidence="2" id="KW-1185">Reference proteome</keyword>
<evidence type="ECO:0000313" key="1">
    <source>
        <dbReference type="EMBL" id="KAK8145648.1"/>
    </source>
</evidence>